<reference evidence="2 3" key="1">
    <citation type="journal article" date="2014" name="BMC Genomics">
        <title>Comparative genome sequencing reveals chemotype-specific gene clusters in the toxigenic black mold Stachybotrys.</title>
        <authorList>
            <person name="Semeiks J."/>
            <person name="Borek D."/>
            <person name="Otwinowski Z."/>
            <person name="Grishin N.V."/>
        </authorList>
    </citation>
    <scope>NUCLEOTIDE SEQUENCE [LARGE SCALE GENOMIC DNA]</scope>
    <source>
        <strain evidence="3">CBS 109288 / IBT 7711</strain>
    </source>
</reference>
<dbReference type="EMBL" id="KL647815">
    <property type="protein sequence ID" value="KEY73607.1"/>
    <property type="molecule type" value="Genomic_DNA"/>
</dbReference>
<dbReference type="OrthoDB" id="5154133at2759"/>
<keyword evidence="3" id="KW-1185">Reference proteome</keyword>
<dbReference type="Proteomes" id="UP000028045">
    <property type="component" value="Unassembled WGS sequence"/>
</dbReference>
<feature type="compositionally biased region" description="Basic residues" evidence="1">
    <location>
        <begin position="472"/>
        <end position="481"/>
    </location>
</feature>
<gene>
    <name evidence="2" type="ORF">S7711_09658</name>
</gene>
<organism evidence="2 3">
    <name type="scientific">Stachybotrys chartarum (strain CBS 109288 / IBT 7711)</name>
    <name type="common">Toxic black mold</name>
    <name type="synonym">Stilbospora chartarum</name>
    <dbReference type="NCBI Taxonomy" id="1280523"/>
    <lineage>
        <taxon>Eukaryota</taxon>
        <taxon>Fungi</taxon>
        <taxon>Dikarya</taxon>
        <taxon>Ascomycota</taxon>
        <taxon>Pezizomycotina</taxon>
        <taxon>Sordariomycetes</taxon>
        <taxon>Hypocreomycetidae</taxon>
        <taxon>Hypocreales</taxon>
        <taxon>Stachybotryaceae</taxon>
        <taxon>Stachybotrys</taxon>
    </lineage>
</organism>
<evidence type="ECO:0000313" key="2">
    <source>
        <dbReference type="EMBL" id="KEY73607.1"/>
    </source>
</evidence>
<feature type="region of interest" description="Disordered" evidence="1">
    <location>
        <begin position="458"/>
        <end position="481"/>
    </location>
</feature>
<proteinExistence type="predicted"/>
<evidence type="ECO:0000313" key="3">
    <source>
        <dbReference type="Proteomes" id="UP000028045"/>
    </source>
</evidence>
<sequence>MAANMCPYKHPVDPTNNKHFSLLQRCLFDHLYLKTDACTLEGISWVLFGPHQTPRNCREWAATGVGAMPLNEWMMSWDNPDKRSDKVRFPGVNIVPRAYRMVDGWRMLAVACSHTVSGTYIASSLRLGKIHECTAAAAVLALAATSKEHCDRFPELHAHQPRASCGDPRRFGIPCFCQGDRLTSALANLSPSPSLNIAPACIVSQWQTSRREFFGDQIANHGSKTLSSRPLISTIVARQQQLGTQSARFMVIASSTSLPNNAFANMFQSEPLPVATGSRPLVLSGCFLPSAAFVDESTENKGAGASFVKALTAMVSTSIAANPRPIRDFGLDLVCSVLPGAFNLPGDRVEGSCKGGILDGGSAPGMIRDIQCGQLDAVEARRHLLAGCAVARHSMVLAMKPRVAVPTALHRRRVLPCSFVVHAVGAAFRVHALTIHRRPGNNRPRRRDQRCCRKLRLGQPPGAREEQQARGHATRRTVFRS</sequence>
<dbReference type="AlphaFoldDB" id="A0A084B7S8"/>
<name>A0A084B7S8_STACB</name>
<evidence type="ECO:0000256" key="1">
    <source>
        <dbReference type="SAM" id="MobiDB-lite"/>
    </source>
</evidence>
<protein>
    <submittedName>
        <fullName evidence="2">Uncharacterized protein</fullName>
    </submittedName>
</protein>
<accession>A0A084B7S8</accession>
<dbReference type="HOGENOM" id="CLU_567629_0_0_1"/>